<evidence type="ECO:0000313" key="3">
    <source>
        <dbReference type="EMBL" id="KAK9511194.1"/>
    </source>
</evidence>
<reference evidence="3 4" key="1">
    <citation type="submission" date="2022-12" db="EMBL/GenBank/DDBJ databases">
        <title>Chromosome-level genome assembly of true bugs.</title>
        <authorList>
            <person name="Ma L."/>
            <person name="Li H."/>
        </authorList>
    </citation>
    <scope>NUCLEOTIDE SEQUENCE [LARGE SCALE GENOMIC DNA]</scope>
    <source>
        <strain evidence="3">Lab_2022b</strain>
    </source>
</reference>
<dbReference type="InterPro" id="IPR008011">
    <property type="entry name" value="Complex1_LYR_dom"/>
</dbReference>
<feature type="domain" description="Complex 1 LYR protein" evidence="2">
    <location>
        <begin position="6"/>
        <end position="63"/>
    </location>
</feature>
<dbReference type="CDD" id="cd20264">
    <property type="entry name" value="Complex1_LYR_LYRM4"/>
    <property type="match status" value="1"/>
</dbReference>
<dbReference type="GO" id="GO:0016226">
    <property type="term" value="P:iron-sulfur cluster assembly"/>
    <property type="evidence" value="ECO:0007669"/>
    <property type="project" value="InterPro"/>
</dbReference>
<organism evidence="3 4">
    <name type="scientific">Rhynocoris fuscipes</name>
    <dbReference type="NCBI Taxonomy" id="488301"/>
    <lineage>
        <taxon>Eukaryota</taxon>
        <taxon>Metazoa</taxon>
        <taxon>Ecdysozoa</taxon>
        <taxon>Arthropoda</taxon>
        <taxon>Hexapoda</taxon>
        <taxon>Insecta</taxon>
        <taxon>Pterygota</taxon>
        <taxon>Neoptera</taxon>
        <taxon>Paraneoptera</taxon>
        <taxon>Hemiptera</taxon>
        <taxon>Heteroptera</taxon>
        <taxon>Panheteroptera</taxon>
        <taxon>Cimicomorpha</taxon>
        <taxon>Reduviidae</taxon>
        <taxon>Harpactorinae</taxon>
        <taxon>Harpactorini</taxon>
        <taxon>Rhynocoris</taxon>
    </lineage>
</organism>
<dbReference type="EMBL" id="JAPXFL010000002">
    <property type="protein sequence ID" value="KAK9511194.1"/>
    <property type="molecule type" value="Genomic_DNA"/>
</dbReference>
<comment type="similarity">
    <text evidence="1">Belongs to the complex I LYR family.</text>
</comment>
<dbReference type="InterPro" id="IPR051522">
    <property type="entry name" value="ISC_assembly_LYR"/>
</dbReference>
<dbReference type="InterPro" id="IPR045297">
    <property type="entry name" value="Complex1_LYR_LYRM4"/>
</dbReference>
<accession>A0AAW1DRG4</accession>
<name>A0AAW1DRG4_9HEMI</name>
<evidence type="ECO:0000313" key="4">
    <source>
        <dbReference type="Proteomes" id="UP001461498"/>
    </source>
</evidence>
<dbReference type="GO" id="GO:0005739">
    <property type="term" value="C:mitochondrion"/>
    <property type="evidence" value="ECO:0007669"/>
    <property type="project" value="TreeGrafter"/>
</dbReference>
<gene>
    <name evidence="3" type="ORF">O3M35_005801</name>
</gene>
<dbReference type="PANTHER" id="PTHR13166">
    <property type="entry name" value="PROTEIN C6ORF149"/>
    <property type="match status" value="1"/>
</dbReference>
<evidence type="ECO:0000256" key="1">
    <source>
        <dbReference type="ARBA" id="ARBA00009508"/>
    </source>
</evidence>
<dbReference type="Pfam" id="PF05347">
    <property type="entry name" value="Complex1_LYR"/>
    <property type="match status" value="1"/>
</dbReference>
<evidence type="ECO:0000259" key="2">
    <source>
        <dbReference type="Pfam" id="PF05347"/>
    </source>
</evidence>
<dbReference type="PANTHER" id="PTHR13166:SF7">
    <property type="entry name" value="LYR MOTIF-CONTAINING PROTEIN 4"/>
    <property type="match status" value="1"/>
</dbReference>
<keyword evidence="4" id="KW-1185">Reference proteome</keyword>
<comment type="caution">
    <text evidence="3">The sequence shown here is derived from an EMBL/GenBank/DDBJ whole genome shotgun (WGS) entry which is preliminary data.</text>
</comment>
<protein>
    <recommendedName>
        <fullName evidence="2">Complex 1 LYR protein domain-containing protein</fullName>
    </recommendedName>
</protein>
<dbReference type="Proteomes" id="UP001461498">
    <property type="component" value="Unassembled WGS sequence"/>
</dbReference>
<dbReference type="GO" id="GO:1990221">
    <property type="term" value="C:L-cysteine desulfurase complex"/>
    <property type="evidence" value="ECO:0007669"/>
    <property type="project" value="TreeGrafter"/>
</dbReference>
<proteinExistence type="inferred from homology"/>
<sequence>MVSKLAILGLYKSLLRATSKLPPYNYRMYGLRLIRDRFRMNKDITDEKVIEAKFDEGIEALDMVKRQVILHSLYGTRNLVIENK</sequence>
<dbReference type="AlphaFoldDB" id="A0AAW1DRG4"/>